<dbReference type="RefSeq" id="XP_014157506.1">
    <property type="nucleotide sequence ID" value="XM_014302031.1"/>
</dbReference>
<reference evidence="2 3" key="1">
    <citation type="submission" date="2011-02" db="EMBL/GenBank/DDBJ databases">
        <title>The Genome Sequence of Sphaeroforma arctica JP610.</title>
        <authorList>
            <consortium name="The Broad Institute Genome Sequencing Platform"/>
            <person name="Russ C."/>
            <person name="Cuomo C."/>
            <person name="Young S.K."/>
            <person name="Zeng Q."/>
            <person name="Gargeya S."/>
            <person name="Alvarado L."/>
            <person name="Berlin A."/>
            <person name="Chapman S.B."/>
            <person name="Chen Z."/>
            <person name="Freedman E."/>
            <person name="Gellesch M."/>
            <person name="Goldberg J."/>
            <person name="Griggs A."/>
            <person name="Gujja S."/>
            <person name="Heilman E."/>
            <person name="Heiman D."/>
            <person name="Howarth C."/>
            <person name="Mehta T."/>
            <person name="Neiman D."/>
            <person name="Pearson M."/>
            <person name="Roberts A."/>
            <person name="Saif S."/>
            <person name="Shea T."/>
            <person name="Shenoy N."/>
            <person name="Sisk P."/>
            <person name="Stolte C."/>
            <person name="Sykes S."/>
            <person name="White J."/>
            <person name="Yandava C."/>
            <person name="Burger G."/>
            <person name="Gray M.W."/>
            <person name="Holland P.W.H."/>
            <person name="King N."/>
            <person name="Lang F.B.F."/>
            <person name="Roger A.J."/>
            <person name="Ruiz-Trillo I."/>
            <person name="Haas B."/>
            <person name="Nusbaum C."/>
            <person name="Birren B."/>
        </authorList>
    </citation>
    <scope>NUCLEOTIDE SEQUENCE [LARGE SCALE GENOMIC DNA]</scope>
    <source>
        <strain evidence="2 3">JP610</strain>
    </source>
</reference>
<accession>A0A0L0G425</accession>
<keyword evidence="3" id="KW-1185">Reference proteome</keyword>
<dbReference type="GeneID" id="25904666"/>
<sequence length="339" mass="37612">MTALQSHGPPATIIPTACSPKHDLQGAIPQIHIESTDENFCASLDSKLKLTDEVEESEAGECSDNSILRACADTTASGDKDNPDHRTTAEKNPKAAISVHHVPTCDSMSINTIISESHSLRNTDHAERVVEYNEVPLHIEVYDVEESDQHQHIHRQQPDSISLCSSAVDPIHTTNKPVEIDQSSGANTAAQRGFADQGQSCETASGSNVEYEDQDPTHLSHHNKEANATQRATGSDELTPEIPPIDLAVIPKRLPAQLIKTSSLRKRKQGPADAIKVESQQRDVYDRKPDCMPWLISGAEMQEVSRELNAYKTDEMPVHEESRQNTRYHNLKDHFYDYD</sequence>
<evidence type="ECO:0000313" key="2">
    <source>
        <dbReference type="EMBL" id="KNC83604.1"/>
    </source>
</evidence>
<name>A0A0L0G425_9EUKA</name>
<evidence type="ECO:0000256" key="1">
    <source>
        <dbReference type="SAM" id="MobiDB-lite"/>
    </source>
</evidence>
<organism evidence="2 3">
    <name type="scientific">Sphaeroforma arctica JP610</name>
    <dbReference type="NCBI Taxonomy" id="667725"/>
    <lineage>
        <taxon>Eukaryota</taxon>
        <taxon>Ichthyosporea</taxon>
        <taxon>Ichthyophonida</taxon>
        <taxon>Sphaeroforma</taxon>
    </lineage>
</organism>
<gene>
    <name evidence="2" type="ORF">SARC_04162</name>
</gene>
<feature type="region of interest" description="Disordered" evidence="1">
    <location>
        <begin position="192"/>
        <end position="241"/>
    </location>
</feature>
<evidence type="ECO:0000313" key="3">
    <source>
        <dbReference type="Proteomes" id="UP000054560"/>
    </source>
</evidence>
<dbReference type="AlphaFoldDB" id="A0A0L0G425"/>
<dbReference type="OrthoDB" id="5563016at2759"/>
<feature type="compositionally biased region" description="Basic and acidic residues" evidence="1">
    <location>
        <begin position="215"/>
        <end position="225"/>
    </location>
</feature>
<dbReference type="Proteomes" id="UP000054560">
    <property type="component" value="Unassembled WGS sequence"/>
</dbReference>
<dbReference type="EMBL" id="KQ241821">
    <property type="protein sequence ID" value="KNC83604.1"/>
    <property type="molecule type" value="Genomic_DNA"/>
</dbReference>
<protein>
    <submittedName>
        <fullName evidence="2">Uncharacterized protein</fullName>
    </submittedName>
</protein>
<feature type="compositionally biased region" description="Polar residues" evidence="1">
    <location>
        <begin position="197"/>
        <end position="208"/>
    </location>
</feature>
<proteinExistence type="predicted"/>